<dbReference type="Proteomes" id="UP000278288">
    <property type="component" value="Chromosome"/>
</dbReference>
<dbReference type="AlphaFoldDB" id="A0AAD0YLL7"/>
<reference evidence="1 2" key="1">
    <citation type="submission" date="2018-11" db="EMBL/GenBank/DDBJ databases">
        <title>Proposal to divide the Flavobacteriaceae and reorganize its genera based on Amino Acid Identity values calculated from whole genome sequences.</title>
        <authorList>
            <person name="Nicholson A.C."/>
            <person name="Gulvik C.A."/>
            <person name="Whitney A.M."/>
            <person name="Humrighouse B.W."/>
            <person name="Bell M."/>
            <person name="Holmes B."/>
            <person name="Steigerwalt A.G."/>
            <person name="Villarma A."/>
            <person name="Sheth M."/>
            <person name="Batra D."/>
            <person name="Pryor J."/>
            <person name="Bernardet J.-F."/>
            <person name="Hugo C."/>
            <person name="Kampfer P."/>
            <person name="Newman J."/>
            <person name="McQuiston J.R."/>
        </authorList>
    </citation>
    <scope>NUCLEOTIDE SEQUENCE [LARGE SCALE GENOMIC DNA]</scope>
    <source>
        <strain evidence="1 2">G0041</strain>
    </source>
</reference>
<protein>
    <submittedName>
        <fullName evidence="1">Uncharacterized protein</fullName>
    </submittedName>
</protein>
<dbReference type="RefSeq" id="WP_123857848.1">
    <property type="nucleotide sequence ID" value="NZ_CP033923.1"/>
</dbReference>
<dbReference type="KEGG" id="cnk:EG343_11185"/>
<sequence>MNLIFKTLNKPATNTQASKVVYDGYETAFQKSIKEDLSKVKDKLEGLEITVTLDFEKGIGSFSGDIPDDKMEIIKEATKQK</sequence>
<dbReference type="EMBL" id="CP033923">
    <property type="protein sequence ID" value="AZA91154.1"/>
    <property type="molecule type" value="Genomic_DNA"/>
</dbReference>
<organism evidence="1 2">
    <name type="scientific">Chryseobacterium nakagawai</name>
    <dbReference type="NCBI Taxonomy" id="1241982"/>
    <lineage>
        <taxon>Bacteria</taxon>
        <taxon>Pseudomonadati</taxon>
        <taxon>Bacteroidota</taxon>
        <taxon>Flavobacteriia</taxon>
        <taxon>Flavobacteriales</taxon>
        <taxon>Weeksellaceae</taxon>
        <taxon>Chryseobacterium group</taxon>
        <taxon>Chryseobacterium</taxon>
    </lineage>
</organism>
<proteinExistence type="predicted"/>
<accession>A0AAD0YLL7</accession>
<gene>
    <name evidence="1" type="ORF">EG343_11185</name>
</gene>
<name>A0AAD0YLL7_CHRNA</name>
<evidence type="ECO:0000313" key="1">
    <source>
        <dbReference type="EMBL" id="AZA91154.1"/>
    </source>
</evidence>
<evidence type="ECO:0000313" key="2">
    <source>
        <dbReference type="Proteomes" id="UP000278288"/>
    </source>
</evidence>
<keyword evidence="2" id="KW-1185">Reference proteome</keyword>